<feature type="domain" description="DUF1985" evidence="3">
    <location>
        <begin position="3"/>
        <end position="131"/>
    </location>
</feature>
<feature type="compositionally biased region" description="Polar residues" evidence="2">
    <location>
        <begin position="437"/>
        <end position="447"/>
    </location>
</feature>
<name>A0A1J6KWB8_NICAT</name>
<dbReference type="PANTHER" id="PTHR48449">
    <property type="entry name" value="DUF1985 DOMAIN-CONTAINING PROTEIN"/>
    <property type="match status" value="1"/>
</dbReference>
<sequence>MTFKIFDHEVKFTREAFHIIAGLKYSSSVDFTVLHEKEHRLSKVYFPGKDRIELGDLFNFITSHPDGTSESFVCSDDDVVKLATIYFVESVLMGKRKNQNVSEQLMKIVDDNELCSSFSWGSLCYETLVKSLKSCLKPNENENENENEKDKDKDSYTILGFPFAFCVWIMEVYKLIEVVPFVSVEEDAEPVSVHEPLSQDQSSMPSSTQFDEALLKEIVKRLSEKFTKDMHTEVTRINQKIAISETKIQNDIKDLKKDLGSKIDTLLKILVKPDERNIERESTVPSSKDAVDTEPTVPINKDAGDDQCDDTNVHAEDHYESDYRDVHLEDETDIGTEIGKESIDGVEVQDVVKCQDQKNPKETGVTEIICKCGVQSQDLENPLGTSVSEILCKCVEGIYDLSTPLSLKEKFGNQNDANQESFEAVREEDGVDYQERSGGQSQDLENTQGTSISEIICKCIEGTYDLSTPRSLTDNIGSQENASEDNNLTGMILTVAKESCELAIEDHGEQLQDKENEQLQHKENATNMSAQLSVEKVQECSVDNTSIDCVLNIIFIIEIASTFQKLCP</sequence>
<evidence type="ECO:0000256" key="1">
    <source>
        <dbReference type="SAM" id="Coils"/>
    </source>
</evidence>
<dbReference type="Proteomes" id="UP000187609">
    <property type="component" value="Unassembled WGS sequence"/>
</dbReference>
<keyword evidence="5" id="KW-1185">Reference proteome</keyword>
<dbReference type="Pfam" id="PF09331">
    <property type="entry name" value="DUF1985"/>
    <property type="match status" value="1"/>
</dbReference>
<reference evidence="4" key="1">
    <citation type="submission" date="2016-11" db="EMBL/GenBank/DDBJ databases">
        <title>The genome of Nicotiana attenuata.</title>
        <authorList>
            <person name="Xu S."/>
            <person name="Brockmoeller T."/>
            <person name="Gaquerel E."/>
            <person name="Navarro A."/>
            <person name="Kuhl H."/>
            <person name="Gase K."/>
            <person name="Ling Z."/>
            <person name="Zhou W."/>
            <person name="Kreitzer C."/>
            <person name="Stanke M."/>
            <person name="Tang H."/>
            <person name="Lyons E."/>
            <person name="Pandey P."/>
            <person name="Pandey S.P."/>
            <person name="Timmermann B."/>
            <person name="Baldwin I.T."/>
        </authorList>
    </citation>
    <scope>NUCLEOTIDE SEQUENCE [LARGE SCALE GENOMIC DNA]</scope>
    <source>
        <strain evidence="4">UT</strain>
    </source>
</reference>
<proteinExistence type="predicted"/>
<gene>
    <name evidence="4" type="ORF">A4A49_37873</name>
</gene>
<dbReference type="Gramene" id="OIT23377">
    <property type="protein sequence ID" value="OIT23377"/>
    <property type="gene ID" value="A4A49_37873"/>
</dbReference>
<protein>
    <recommendedName>
        <fullName evidence="3">DUF1985 domain-containing protein</fullName>
    </recommendedName>
</protein>
<dbReference type="OMA" id="NDANQES"/>
<comment type="caution">
    <text evidence="4">The sequence shown here is derived from an EMBL/GenBank/DDBJ whole genome shotgun (WGS) entry which is preliminary data.</text>
</comment>
<dbReference type="InterPro" id="IPR015410">
    <property type="entry name" value="DUF1985"/>
</dbReference>
<dbReference type="AlphaFoldDB" id="A0A1J6KWB8"/>
<evidence type="ECO:0000313" key="5">
    <source>
        <dbReference type="Proteomes" id="UP000187609"/>
    </source>
</evidence>
<evidence type="ECO:0000259" key="3">
    <source>
        <dbReference type="Pfam" id="PF09331"/>
    </source>
</evidence>
<dbReference type="EMBL" id="MJEQ01003304">
    <property type="protein sequence ID" value="OIT23377.1"/>
    <property type="molecule type" value="Genomic_DNA"/>
</dbReference>
<dbReference type="PANTHER" id="PTHR48449:SF1">
    <property type="entry name" value="DUF1985 DOMAIN-CONTAINING PROTEIN"/>
    <property type="match status" value="1"/>
</dbReference>
<feature type="coiled-coil region" evidence="1">
    <location>
        <begin position="497"/>
        <end position="531"/>
    </location>
</feature>
<keyword evidence="1" id="KW-0175">Coiled coil</keyword>
<feature type="region of interest" description="Disordered" evidence="2">
    <location>
        <begin position="279"/>
        <end position="310"/>
    </location>
</feature>
<feature type="region of interest" description="Disordered" evidence="2">
    <location>
        <begin position="425"/>
        <end position="447"/>
    </location>
</feature>
<accession>A0A1J6KWB8</accession>
<organism evidence="4 5">
    <name type="scientific">Nicotiana attenuata</name>
    <name type="common">Coyote tobacco</name>
    <dbReference type="NCBI Taxonomy" id="49451"/>
    <lineage>
        <taxon>Eukaryota</taxon>
        <taxon>Viridiplantae</taxon>
        <taxon>Streptophyta</taxon>
        <taxon>Embryophyta</taxon>
        <taxon>Tracheophyta</taxon>
        <taxon>Spermatophyta</taxon>
        <taxon>Magnoliopsida</taxon>
        <taxon>eudicotyledons</taxon>
        <taxon>Gunneridae</taxon>
        <taxon>Pentapetalae</taxon>
        <taxon>asterids</taxon>
        <taxon>lamiids</taxon>
        <taxon>Solanales</taxon>
        <taxon>Solanaceae</taxon>
        <taxon>Nicotianoideae</taxon>
        <taxon>Nicotianeae</taxon>
        <taxon>Nicotiana</taxon>
    </lineage>
</organism>
<evidence type="ECO:0000256" key="2">
    <source>
        <dbReference type="SAM" id="MobiDB-lite"/>
    </source>
</evidence>
<evidence type="ECO:0000313" key="4">
    <source>
        <dbReference type="EMBL" id="OIT23377.1"/>
    </source>
</evidence>